<proteinExistence type="predicted"/>
<gene>
    <name evidence="1" type="ORF">L284_05125</name>
</gene>
<comment type="caution">
    <text evidence="1">The sequence shown here is derived from an EMBL/GenBank/DDBJ whole genome shotgun (WGS) entry which is preliminary data.</text>
</comment>
<reference evidence="1 2" key="1">
    <citation type="journal article" date="2013" name="Genome Announc.">
        <title>Genome Sequence of Novosphingobium lindaniclasticum LE124T, Isolated from a Hexachlorocyclohexane Dumpsite.</title>
        <authorList>
            <person name="Saxena A."/>
            <person name="Nayyar N."/>
            <person name="Sangwan N."/>
            <person name="Kumari R."/>
            <person name="Khurana J.P."/>
            <person name="Lal R."/>
        </authorList>
    </citation>
    <scope>NUCLEOTIDE SEQUENCE [LARGE SCALE GENOMIC DNA]</scope>
    <source>
        <strain evidence="1 2">LE124</strain>
    </source>
</reference>
<keyword evidence="2" id="KW-1185">Reference proteome</keyword>
<evidence type="ECO:0000313" key="2">
    <source>
        <dbReference type="Proteomes" id="UP000015527"/>
    </source>
</evidence>
<dbReference type="Proteomes" id="UP000015527">
    <property type="component" value="Unassembled WGS sequence"/>
</dbReference>
<name>T0HPJ6_9SPHN</name>
<organism evidence="1 2">
    <name type="scientific">Novosphingobium lindaniclasticum LE124</name>
    <dbReference type="NCBI Taxonomy" id="1096930"/>
    <lineage>
        <taxon>Bacteria</taxon>
        <taxon>Pseudomonadati</taxon>
        <taxon>Pseudomonadota</taxon>
        <taxon>Alphaproteobacteria</taxon>
        <taxon>Sphingomonadales</taxon>
        <taxon>Sphingomonadaceae</taxon>
        <taxon>Novosphingobium</taxon>
    </lineage>
</organism>
<dbReference type="PATRIC" id="fig|1096930.3.peg.1010"/>
<accession>T0HPJ6</accession>
<dbReference type="EMBL" id="ATHL01000041">
    <property type="protein sequence ID" value="EQB18276.1"/>
    <property type="molecule type" value="Genomic_DNA"/>
</dbReference>
<dbReference type="RefSeq" id="WP_021232982.1">
    <property type="nucleotide sequence ID" value="NZ_ATHL01000041.1"/>
</dbReference>
<sequence>MAADDVVSLSVRIGQRDVGASMQAAFSQDRRRLEARFVDADQDGMREAELSAAV</sequence>
<dbReference type="AlphaFoldDB" id="T0HPJ6"/>
<evidence type="ECO:0000313" key="1">
    <source>
        <dbReference type="EMBL" id="EQB18276.1"/>
    </source>
</evidence>
<protein>
    <submittedName>
        <fullName evidence="1">Uncharacterized protein</fullName>
    </submittedName>
</protein>